<dbReference type="RefSeq" id="WP_075903632.1">
    <property type="nucleotide sequence ID" value="NZ_MKZS01000001.1"/>
</dbReference>
<protein>
    <submittedName>
        <fullName evidence="1">Uncharacterized protein</fullName>
    </submittedName>
</protein>
<sequence length="110" mass="12226">MTPYLATPSKAATLQSDAGTRAESEVNQIIHTAAKRETTWVTVVKVLKKCLTTKPQSENKCETTSFYSHDALSTVIVISEKRIGKLVRSYRKNSGAFIVSRLWVKGLKIL</sequence>
<accession>A0A1U7N7T4</accession>
<dbReference type="AlphaFoldDB" id="A0A1U7N7T4"/>
<dbReference type="EMBL" id="MKZS01000001">
    <property type="protein sequence ID" value="OLT62008.1"/>
    <property type="molecule type" value="Genomic_DNA"/>
</dbReference>
<name>A0A1U7N7T4_9CYAN</name>
<gene>
    <name evidence="1" type="ORF">BJP37_26240</name>
</gene>
<comment type="caution">
    <text evidence="1">The sequence shown here is derived from an EMBL/GenBank/DDBJ whole genome shotgun (WGS) entry which is preliminary data.</text>
</comment>
<proteinExistence type="predicted"/>
<evidence type="ECO:0000313" key="1">
    <source>
        <dbReference type="EMBL" id="OLT62008.1"/>
    </source>
</evidence>
<organism evidence="1 2">
    <name type="scientific">Moorena bouillonii PNG</name>
    <dbReference type="NCBI Taxonomy" id="568701"/>
    <lineage>
        <taxon>Bacteria</taxon>
        <taxon>Bacillati</taxon>
        <taxon>Cyanobacteriota</taxon>
        <taxon>Cyanophyceae</taxon>
        <taxon>Coleofasciculales</taxon>
        <taxon>Coleofasciculaceae</taxon>
        <taxon>Moorena</taxon>
    </lineage>
</organism>
<keyword evidence="2" id="KW-1185">Reference proteome</keyword>
<reference evidence="1 2" key="1">
    <citation type="submission" date="2016-10" db="EMBL/GenBank/DDBJ databases">
        <title>Comparative genomics uncovers the prolific and rare metabolic potential of the cyanobacterial genus Moorea.</title>
        <authorList>
            <person name="Leao T."/>
            <person name="Castelao G."/>
            <person name="Korobeynikov A."/>
            <person name="Monroe E.A."/>
            <person name="Podell S."/>
            <person name="Glukhov E."/>
            <person name="Allen E."/>
            <person name="Gerwick W.H."/>
            <person name="Gerwick L."/>
        </authorList>
    </citation>
    <scope>NUCLEOTIDE SEQUENCE [LARGE SCALE GENOMIC DNA]</scope>
    <source>
        <strain evidence="1 2">PNG5-198</strain>
    </source>
</reference>
<evidence type="ECO:0000313" key="2">
    <source>
        <dbReference type="Proteomes" id="UP000186657"/>
    </source>
</evidence>
<dbReference type="Proteomes" id="UP000186657">
    <property type="component" value="Unassembled WGS sequence"/>
</dbReference>